<reference evidence="2 3" key="1">
    <citation type="submission" date="2019-05" db="EMBL/GenBank/DDBJ databases">
        <title>Another draft genome of Portunus trituberculatus and its Hox gene families provides insights of decapod evolution.</title>
        <authorList>
            <person name="Jeong J.-H."/>
            <person name="Song I."/>
            <person name="Kim S."/>
            <person name="Choi T."/>
            <person name="Kim D."/>
            <person name="Ryu S."/>
            <person name="Kim W."/>
        </authorList>
    </citation>
    <scope>NUCLEOTIDE SEQUENCE [LARGE SCALE GENOMIC DNA]</scope>
    <source>
        <tissue evidence="2">Muscle</tissue>
    </source>
</reference>
<keyword evidence="3" id="KW-1185">Reference proteome</keyword>
<dbReference type="EMBL" id="VSRR010039988">
    <property type="protein sequence ID" value="MPC74908.1"/>
    <property type="molecule type" value="Genomic_DNA"/>
</dbReference>
<proteinExistence type="predicted"/>
<evidence type="ECO:0000256" key="1">
    <source>
        <dbReference type="SAM" id="MobiDB-lite"/>
    </source>
</evidence>
<accession>A0A5B7I1S6</accession>
<dbReference type="AlphaFoldDB" id="A0A5B7I1S6"/>
<protein>
    <submittedName>
        <fullName evidence="2">Uncharacterized protein</fullName>
    </submittedName>
</protein>
<feature type="compositionally biased region" description="Basic residues" evidence="1">
    <location>
        <begin position="152"/>
        <end position="165"/>
    </location>
</feature>
<evidence type="ECO:0000313" key="2">
    <source>
        <dbReference type="EMBL" id="MPC74908.1"/>
    </source>
</evidence>
<sequence>MASCIPATARHHGTTRLTFRLIGHREEMKVHIKTRTSRVDDRRHHHHHHHRRHGPTSNIPHRRHTIAAGMELHQTLQETKRTLYMRRAWTPLSSPGGHLRHLPRSPGGHLAAPPVAAGSPRGHLATLPPESLEGHLMAADVAVCASPTAPRRAGRHSASRKKGGRRGGGGESGESVVEGEGESSWRRCGSRHARPLHATAAAPPAAPSRLTYPLPLLNVAATRDHHHTRATNTGWGDGGIPRVGHWSGEGAEMVVVVWRSRGGYG</sequence>
<name>A0A5B7I1S6_PORTR</name>
<organism evidence="2 3">
    <name type="scientific">Portunus trituberculatus</name>
    <name type="common">Swimming crab</name>
    <name type="synonym">Neptunus trituberculatus</name>
    <dbReference type="NCBI Taxonomy" id="210409"/>
    <lineage>
        <taxon>Eukaryota</taxon>
        <taxon>Metazoa</taxon>
        <taxon>Ecdysozoa</taxon>
        <taxon>Arthropoda</taxon>
        <taxon>Crustacea</taxon>
        <taxon>Multicrustacea</taxon>
        <taxon>Malacostraca</taxon>
        <taxon>Eumalacostraca</taxon>
        <taxon>Eucarida</taxon>
        <taxon>Decapoda</taxon>
        <taxon>Pleocyemata</taxon>
        <taxon>Brachyura</taxon>
        <taxon>Eubrachyura</taxon>
        <taxon>Portunoidea</taxon>
        <taxon>Portunidae</taxon>
        <taxon>Portuninae</taxon>
        <taxon>Portunus</taxon>
    </lineage>
</organism>
<feature type="region of interest" description="Disordered" evidence="1">
    <location>
        <begin position="147"/>
        <end position="190"/>
    </location>
</feature>
<gene>
    <name evidence="2" type="ORF">E2C01_069288</name>
</gene>
<evidence type="ECO:0000313" key="3">
    <source>
        <dbReference type="Proteomes" id="UP000324222"/>
    </source>
</evidence>
<comment type="caution">
    <text evidence="2">The sequence shown here is derived from an EMBL/GenBank/DDBJ whole genome shotgun (WGS) entry which is preliminary data.</text>
</comment>
<dbReference type="Proteomes" id="UP000324222">
    <property type="component" value="Unassembled WGS sequence"/>
</dbReference>
<feature type="compositionally biased region" description="Basic residues" evidence="1">
    <location>
        <begin position="43"/>
        <end position="61"/>
    </location>
</feature>
<feature type="region of interest" description="Disordered" evidence="1">
    <location>
        <begin position="95"/>
        <end position="124"/>
    </location>
</feature>
<feature type="region of interest" description="Disordered" evidence="1">
    <location>
        <begin position="34"/>
        <end position="61"/>
    </location>
</feature>